<accession>A0A2S7N193</accession>
<dbReference type="AlphaFoldDB" id="A0A2S7N193"/>
<reference evidence="2 3" key="1">
    <citation type="submission" date="2017-12" db="EMBL/GenBank/DDBJ databases">
        <title>Taxonomic description and draft genome of Pradoshia cofamensis Gen. nov., sp. nov., a thermotolerant bacillale isolated from anterior gut of earthworm Eisenia fetida.</title>
        <authorList>
            <person name="Saha T."/>
            <person name="Chakraborty R."/>
        </authorList>
    </citation>
    <scope>NUCLEOTIDE SEQUENCE [LARGE SCALE GENOMIC DNA]</scope>
    <source>
        <strain evidence="2 3">EAG3</strain>
    </source>
</reference>
<dbReference type="Proteomes" id="UP000239663">
    <property type="component" value="Unassembled WGS sequence"/>
</dbReference>
<dbReference type="InterPro" id="IPR034660">
    <property type="entry name" value="DinB/YfiT-like"/>
</dbReference>
<evidence type="ECO:0000313" key="2">
    <source>
        <dbReference type="EMBL" id="PQD95770.1"/>
    </source>
</evidence>
<gene>
    <name evidence="2" type="ORF">CYL18_07730</name>
</gene>
<protein>
    <submittedName>
        <fullName evidence="2">DinB family protein</fullName>
    </submittedName>
</protein>
<evidence type="ECO:0000313" key="3">
    <source>
        <dbReference type="Proteomes" id="UP000239663"/>
    </source>
</evidence>
<comment type="caution">
    <text evidence="2">The sequence shown here is derived from an EMBL/GenBank/DDBJ whole genome shotgun (WGS) entry which is preliminary data.</text>
</comment>
<dbReference type="InterPro" id="IPR024775">
    <property type="entry name" value="DinB-like"/>
</dbReference>
<feature type="domain" description="DinB-like" evidence="1">
    <location>
        <begin position="11"/>
        <end position="143"/>
    </location>
</feature>
<sequence length="158" mass="18592">MLKRHEVLIKQLADYRHEFLQTVSSVGEEEADMIPEGYRNNIRWHMGHVYVDQYLWIQHLTKEEVVMPKNFVEWFGYGTSPLDWGENIPSLDYLKKLLAIQPFMIRDLYGERLDEQFPTTESGMQTIAQVLVRTIFHEGIHLANVQAIKRATAARKIY</sequence>
<organism evidence="2 3">
    <name type="scientific">Pradoshia eiseniae</name>
    <dbReference type="NCBI Taxonomy" id="2064768"/>
    <lineage>
        <taxon>Bacteria</taxon>
        <taxon>Bacillati</taxon>
        <taxon>Bacillota</taxon>
        <taxon>Bacilli</taxon>
        <taxon>Bacillales</taxon>
        <taxon>Bacillaceae</taxon>
        <taxon>Pradoshia</taxon>
    </lineage>
</organism>
<dbReference type="EMBL" id="PKOZ01000003">
    <property type="protein sequence ID" value="PQD95770.1"/>
    <property type="molecule type" value="Genomic_DNA"/>
</dbReference>
<proteinExistence type="predicted"/>
<keyword evidence="3" id="KW-1185">Reference proteome</keyword>
<dbReference type="Gene3D" id="1.20.120.450">
    <property type="entry name" value="dinb family like domain"/>
    <property type="match status" value="1"/>
</dbReference>
<dbReference type="OrthoDB" id="4295522at2"/>
<dbReference type="Pfam" id="PF12867">
    <property type="entry name" value="DinB_2"/>
    <property type="match status" value="1"/>
</dbReference>
<evidence type="ECO:0000259" key="1">
    <source>
        <dbReference type="Pfam" id="PF12867"/>
    </source>
</evidence>
<dbReference type="RefSeq" id="WP_104848914.1">
    <property type="nucleotide sequence ID" value="NZ_PKOZ01000003.1"/>
</dbReference>
<dbReference type="SUPFAM" id="SSF109854">
    <property type="entry name" value="DinB/YfiT-like putative metalloenzymes"/>
    <property type="match status" value="1"/>
</dbReference>
<name>A0A2S7N193_9BACI</name>